<dbReference type="SUPFAM" id="SSF82856">
    <property type="entry name" value="L-A virus major coat protein"/>
    <property type="match status" value="1"/>
</dbReference>
<dbReference type="Gene3D" id="3.90.1840.10">
    <property type="entry name" value="Major capsid protein"/>
    <property type="match status" value="1"/>
</dbReference>
<organism evidence="2">
    <name type="scientific">Erysiphales associated totivirus 1</name>
    <dbReference type="NCBI Taxonomy" id="2719839"/>
    <lineage>
        <taxon>Viruses</taxon>
        <taxon>Riboviria</taxon>
        <taxon>Orthornavirae</taxon>
        <taxon>Duplornaviricota</taxon>
        <taxon>Chrymotiviricetes</taxon>
        <taxon>Ghabrivirales</taxon>
        <taxon>Alphatotivirineae</taxon>
        <taxon>Orthototiviridae</taxon>
        <taxon>Totivirus</taxon>
    </lineage>
</organism>
<evidence type="ECO:0000259" key="1">
    <source>
        <dbReference type="Pfam" id="PF09220"/>
    </source>
</evidence>
<dbReference type="GO" id="GO:0019028">
    <property type="term" value="C:viral capsid"/>
    <property type="evidence" value="ECO:0007669"/>
    <property type="project" value="UniProtKB-KW"/>
</dbReference>
<dbReference type="InterPro" id="IPR036332">
    <property type="entry name" value="Major_coat_LA-virus_sf"/>
</dbReference>
<protein>
    <submittedName>
        <fullName evidence="2">Coat protein</fullName>
    </submittedName>
</protein>
<keyword evidence="2" id="KW-0167">Capsid protein</keyword>
<reference evidence="2" key="1">
    <citation type="submission" date="2019-10" db="EMBL/GenBank/DDBJ databases">
        <title>The virome associated to Eryshiphales from vegetable crops in Italy.</title>
        <authorList>
            <person name="Chiapello M."/>
            <person name="Turina M."/>
        </authorList>
    </citation>
    <scope>NUCLEOTIDE SEQUENCE</scope>
    <source>
        <strain evidence="2">PM-A_DN29622</strain>
    </source>
</reference>
<dbReference type="Pfam" id="PF09220">
    <property type="entry name" value="LA-virus_coat"/>
    <property type="match status" value="1"/>
</dbReference>
<accession>A0A6G9ELN7</accession>
<keyword evidence="2" id="KW-0946">Virion</keyword>
<evidence type="ECO:0000313" key="2">
    <source>
        <dbReference type="EMBL" id="QIP68045.1"/>
    </source>
</evidence>
<feature type="domain" description="Major coat protein L-A virus" evidence="1">
    <location>
        <begin position="100"/>
        <end position="366"/>
    </location>
</feature>
<dbReference type="InterPro" id="IPR015302">
    <property type="entry name" value="Major_coat_LA-virus"/>
</dbReference>
<proteinExistence type="predicted"/>
<name>A0A6G9ELN7_9VIRU</name>
<sequence>MAFQMFDQLTGVLAEMMPVEGLLKKEVRYGIKANLKYDVSTQNSAQFTRTGAQFTNVLTANGLITADVVKDIQMSDGFNASMLDGAGFLEGGRIGDALILSGFFRSNIGRMMGPMIAANSYDNVVGVLVNLLRVWILYDNDMGALKITNGTKLYDDGHVSVNAKDYYKTDIPDAFDMQFSNDVGVNVFNENTAIVPNMFCPNVSNLTAREVGILVKLCGTISCRYPVRLAFSSPRLTNMIYLQPGIAHEMAISISNFSSVEVLNILYKFVVANRVEAQFDIAYHMIVTSMYKPVARCVETNGWLSPVDMISLPQAESVRGVAAEITSGRPYTPRPDAVLTWSNFQRNTRRIYVHAIAVCEAMYTGIFEILTSTNIDNCDRWQIVGIHGVSDAVPYRVINECLAFRLGKSFETPWRTRVGLNFYSHLLSHSPAQQQIPVDVVGDATGYDIYEREVNTIKTKFIRAKSMRPALVPILTIGIKDNKYFTNFINFEGSLEYDSVDRTLFTTSGTDMSKMMLAMRMGGYNMKVYDVKTGRSYLNWAANSDGHSMPEIRPGGIGSGMYVCPVDGIQKRKHSWINFDNVTQRLRIKIGMDVKGYVVYANGQPMYTYNAQYIPVTKVSPTVTADDVNIFMQRVGVLPDDYSYCYSDFILASANKQEDPMFAPSVPMGYGMLRSMEIAMAGAAFNMAELEEWQATRDIDAE</sequence>
<dbReference type="EMBL" id="MN628272">
    <property type="protein sequence ID" value="QIP68045.1"/>
    <property type="molecule type" value="Genomic_RNA"/>
</dbReference>